<evidence type="ECO:0000256" key="2">
    <source>
        <dbReference type="ARBA" id="ARBA00023002"/>
    </source>
</evidence>
<dbReference type="Gene3D" id="3.40.50.720">
    <property type="entry name" value="NAD(P)-binding Rossmann-like Domain"/>
    <property type="match status" value="1"/>
</dbReference>
<dbReference type="AlphaFoldDB" id="A0A0G3BIW4"/>
<proteinExistence type="inferred from homology"/>
<dbReference type="SUPFAM" id="SSF51735">
    <property type="entry name" value="NAD(P)-binding Rossmann-fold domains"/>
    <property type="match status" value="1"/>
</dbReference>
<dbReference type="InterPro" id="IPR036291">
    <property type="entry name" value="NAD(P)-bd_dom_sf"/>
</dbReference>
<name>A0A0G3BIW4_9BURK</name>
<dbReference type="InterPro" id="IPR002347">
    <property type="entry name" value="SDR_fam"/>
</dbReference>
<dbReference type="Pfam" id="PF00106">
    <property type="entry name" value="adh_short"/>
    <property type="match status" value="1"/>
</dbReference>
<dbReference type="EMBL" id="CP011371">
    <property type="protein sequence ID" value="AKJ27296.1"/>
    <property type="molecule type" value="Genomic_DNA"/>
</dbReference>
<comment type="similarity">
    <text evidence="1">Belongs to the short-chain dehydrogenases/reductases (SDR) family.</text>
</comment>
<protein>
    <submittedName>
        <fullName evidence="3">Short-chain dehydrogenase/reductase SDR</fullName>
    </submittedName>
</protein>
<dbReference type="KEGG" id="pbh:AAW51_0605"/>
<dbReference type="PANTHER" id="PTHR43391">
    <property type="entry name" value="RETINOL DEHYDROGENASE-RELATED"/>
    <property type="match status" value="1"/>
</dbReference>
<evidence type="ECO:0000313" key="3">
    <source>
        <dbReference type="EMBL" id="AKJ27296.1"/>
    </source>
</evidence>
<gene>
    <name evidence="3" type="ORF">AAW51_0605</name>
</gene>
<reference evidence="3 4" key="1">
    <citation type="submission" date="2015-05" db="EMBL/GenBank/DDBJ databases">
        <authorList>
            <person name="Tang B."/>
            <person name="Yu Y."/>
        </authorList>
    </citation>
    <scope>NUCLEOTIDE SEQUENCE [LARGE SCALE GENOMIC DNA]</scope>
    <source>
        <strain evidence="3 4">DSM 7029</strain>
    </source>
</reference>
<dbReference type="InterPro" id="IPR020904">
    <property type="entry name" value="Sc_DH/Rdtase_CS"/>
</dbReference>
<sequence length="253" mass="27696">MRVSYADKVVVITGASSGIGKELAAQLAVQGARLVLADLQEGASVQQADGAPALFIRTDVSQQAGVRYLFDEVRRKGLRIDYFFSNAGISLPMNGASSEDDWTRMLSTNLMSHVRVGRCITELMATGSRPHLVITASASSFLSELTSIGYATTKYATFGYAEWMAFSYRKQGLKVSVACPEAVWTPLIDDIPYLQAGAISVQEAARQMLRGTLEDKFLITTHEGTVEKMQQKYADVDGYVRTIADFREDALRA</sequence>
<dbReference type="OrthoDB" id="9810734at2"/>
<accession>A0A0G3BIW4</accession>
<evidence type="ECO:0000313" key="4">
    <source>
        <dbReference type="Proteomes" id="UP000035352"/>
    </source>
</evidence>
<dbReference type="PANTHER" id="PTHR43391:SF26">
    <property type="entry name" value="BLL7251 PROTEIN"/>
    <property type="match status" value="1"/>
</dbReference>
<keyword evidence="4" id="KW-1185">Reference proteome</keyword>
<dbReference type="GO" id="GO:0016491">
    <property type="term" value="F:oxidoreductase activity"/>
    <property type="evidence" value="ECO:0007669"/>
    <property type="project" value="UniProtKB-KW"/>
</dbReference>
<keyword evidence="2" id="KW-0560">Oxidoreductase</keyword>
<dbReference type="CDD" id="cd05233">
    <property type="entry name" value="SDR_c"/>
    <property type="match status" value="1"/>
</dbReference>
<dbReference type="Proteomes" id="UP000035352">
    <property type="component" value="Chromosome"/>
</dbReference>
<dbReference type="STRING" id="413882.AAW51_0605"/>
<dbReference type="PRINTS" id="PR00081">
    <property type="entry name" value="GDHRDH"/>
</dbReference>
<dbReference type="PROSITE" id="PS00061">
    <property type="entry name" value="ADH_SHORT"/>
    <property type="match status" value="1"/>
</dbReference>
<organism evidence="3 4">
    <name type="scientific">Caldimonas brevitalea</name>
    <dbReference type="NCBI Taxonomy" id="413882"/>
    <lineage>
        <taxon>Bacteria</taxon>
        <taxon>Pseudomonadati</taxon>
        <taxon>Pseudomonadota</taxon>
        <taxon>Betaproteobacteria</taxon>
        <taxon>Burkholderiales</taxon>
        <taxon>Sphaerotilaceae</taxon>
        <taxon>Caldimonas</taxon>
    </lineage>
</organism>
<evidence type="ECO:0000256" key="1">
    <source>
        <dbReference type="ARBA" id="ARBA00006484"/>
    </source>
</evidence>